<accession>A0A164D7J4</accession>
<reference evidence="1 2" key="1">
    <citation type="submission" date="2016-03" db="EMBL/GenBank/DDBJ databases">
        <title>EvidentialGene: Evidence-directed Construction of Genes on Genomes.</title>
        <authorList>
            <person name="Gilbert D.G."/>
            <person name="Choi J.-H."/>
            <person name="Mockaitis K."/>
            <person name="Colbourne J."/>
            <person name="Pfrender M."/>
        </authorList>
    </citation>
    <scope>NUCLEOTIDE SEQUENCE [LARGE SCALE GENOMIC DNA]</scope>
    <source>
        <strain evidence="1 2">Xinb3</strain>
        <tissue evidence="1">Complete organism</tissue>
    </source>
</reference>
<proteinExistence type="predicted"/>
<dbReference type="PANTHER" id="PTHR22954">
    <property type="entry name" value="RETROVIRAL PROTEASE-RELATED"/>
    <property type="match status" value="1"/>
</dbReference>
<dbReference type="OrthoDB" id="6378313at2759"/>
<feature type="non-terminal residue" evidence="1">
    <location>
        <position position="1"/>
    </location>
</feature>
<name>A0A164D7J4_9CRUS</name>
<organism evidence="1 2">
    <name type="scientific">Daphnia magna</name>
    <dbReference type="NCBI Taxonomy" id="35525"/>
    <lineage>
        <taxon>Eukaryota</taxon>
        <taxon>Metazoa</taxon>
        <taxon>Ecdysozoa</taxon>
        <taxon>Arthropoda</taxon>
        <taxon>Crustacea</taxon>
        <taxon>Branchiopoda</taxon>
        <taxon>Diplostraca</taxon>
        <taxon>Cladocera</taxon>
        <taxon>Anomopoda</taxon>
        <taxon>Daphniidae</taxon>
        <taxon>Daphnia</taxon>
    </lineage>
</organism>
<sequence>REEDRSKLLHDLLTQQQQVLQQQQAYTQQIQQLIAQNQATAQIAAAPAPVAAIPAPQSTRLPQRQIKHFKGDILEWTSFWESFNASIHSSTMSDVQKFDYLKEYLKGEAYLCVENLELTAAN</sequence>
<keyword evidence="2" id="KW-1185">Reference proteome</keyword>
<dbReference type="InterPro" id="IPR005312">
    <property type="entry name" value="DUF1759"/>
</dbReference>
<gene>
    <name evidence="1" type="ORF">APZ42_010778</name>
</gene>
<dbReference type="PANTHER" id="PTHR22954:SF3">
    <property type="entry name" value="PROTEIN CBG08539"/>
    <property type="match status" value="1"/>
</dbReference>
<dbReference type="Proteomes" id="UP000076858">
    <property type="component" value="Unassembled WGS sequence"/>
</dbReference>
<dbReference type="EMBL" id="LRGB01028653">
    <property type="protein sequence ID" value="KZR95483.1"/>
    <property type="molecule type" value="Genomic_DNA"/>
</dbReference>
<evidence type="ECO:0000313" key="2">
    <source>
        <dbReference type="Proteomes" id="UP000076858"/>
    </source>
</evidence>
<evidence type="ECO:0000313" key="1">
    <source>
        <dbReference type="EMBL" id="KZR95483.1"/>
    </source>
</evidence>
<dbReference type="Pfam" id="PF03564">
    <property type="entry name" value="DUF1759"/>
    <property type="match status" value="1"/>
</dbReference>
<dbReference type="AlphaFoldDB" id="A0A164D7J4"/>
<feature type="non-terminal residue" evidence="1">
    <location>
        <position position="122"/>
    </location>
</feature>
<protein>
    <submittedName>
        <fullName evidence="1">Uncharacterized protein</fullName>
    </submittedName>
</protein>
<comment type="caution">
    <text evidence="1">The sequence shown here is derived from an EMBL/GenBank/DDBJ whole genome shotgun (WGS) entry which is preliminary data.</text>
</comment>